<dbReference type="VEuPathDB" id="FungiDB:BLGHR1_16505"/>
<dbReference type="GO" id="GO:0000981">
    <property type="term" value="F:DNA-binding transcription factor activity, RNA polymerase II-specific"/>
    <property type="evidence" value="ECO:0007669"/>
    <property type="project" value="InterPro"/>
</dbReference>
<feature type="compositionally biased region" description="Low complexity" evidence="8">
    <location>
        <begin position="679"/>
        <end position="688"/>
    </location>
</feature>
<sequence>MDSAPLSINEYTLVGPYTNPIQTQSDGSLRAGLTTLPSTQPSKRRRISRACDECRKRKVKCDGNSPCNNCASYRFDCSYYKPSNRQKRPSRKDCDDLLVQYQEALVKLAVLAPDMDLSRFTDGISIPEYGIENHSSDDLPTDPSYESDGQVSPDTIYSTTPDPQVEMIRSENDIIGSQTYSKAVSWEFHGNQSGITVLQHIRDYVDDVLHEYNCTSSSDFCPDISSSESSTILFCQSTDNLSSLGDLPPFETAKEVCQAAFSETNNLYCFINRPKFYLMLGELYTFPSGDFMGRNNHFVNLLYSILALGYQTQKKRHCKRSRSGDFISEMGVDQGRKYFTRARSAIDVSDCGTIPQLQTVLFLIIYLQSAAKLDVCYSYIKLAQKSALQMGLHLKQNSKCSPIESEVKLRIFWTIQKMDILMSATLGYPKILDLDTIDQELPTEVDDENITETGRNGYPGSKPSASLQVANAHMRLILILDKVIKFIYPNNRVEGSANEAAATAQVVDHGKVLEIEKDLRLWCQGLPDSTPSSRSEEVHYYRTQKFLSLAFAHVQMMLYRPFLSFVCDNTFVNENKNKMSQACASAYYKVCQNVVQIVKEVQKRGIVIGPSWFMINITSFATLSLVYFNCQRTKSSEPFDIHVEAQGGLDVAKLIRLRKRDACSYLSAIKALSKQLLPKTSSTNSTAAPPTPGKDTPSPSESLPDENEKNKIDSDIRPCHSKGAPNDESLDELRQFDESGTEIPNLASNTTQDSVSIPRDTSDHEIFEFINF</sequence>
<dbReference type="Pfam" id="PF04082">
    <property type="entry name" value="Fungal_trans"/>
    <property type="match status" value="1"/>
</dbReference>
<dbReference type="Proteomes" id="UP000275772">
    <property type="component" value="Unassembled WGS sequence"/>
</dbReference>
<dbReference type="PANTHER" id="PTHR47540">
    <property type="entry name" value="THIAMINE REPRESSIBLE GENES REGULATORY PROTEIN THI5"/>
    <property type="match status" value="1"/>
</dbReference>
<evidence type="ECO:0000313" key="10">
    <source>
        <dbReference type="EMBL" id="SZF05702.1"/>
    </source>
</evidence>
<dbReference type="PROSITE" id="PS50048">
    <property type="entry name" value="ZN2_CY6_FUNGAL_2"/>
    <property type="match status" value="1"/>
</dbReference>
<accession>A0A383V2E3</accession>
<keyword evidence="2" id="KW-0479">Metal-binding</keyword>
<keyword evidence="3" id="KW-0862">Zinc</keyword>
<dbReference type="GO" id="GO:0006351">
    <property type="term" value="P:DNA-templated transcription"/>
    <property type="evidence" value="ECO:0007669"/>
    <property type="project" value="InterPro"/>
</dbReference>
<dbReference type="AlphaFoldDB" id="A0A383V2E3"/>
<proteinExistence type="predicted"/>
<organism evidence="10 11">
    <name type="scientific">Blumeria hordei</name>
    <name type="common">Barley powdery mildew</name>
    <name type="synonym">Blumeria graminis f. sp. hordei</name>
    <dbReference type="NCBI Taxonomy" id="2867405"/>
    <lineage>
        <taxon>Eukaryota</taxon>
        <taxon>Fungi</taxon>
        <taxon>Dikarya</taxon>
        <taxon>Ascomycota</taxon>
        <taxon>Pezizomycotina</taxon>
        <taxon>Leotiomycetes</taxon>
        <taxon>Erysiphales</taxon>
        <taxon>Erysiphaceae</taxon>
        <taxon>Blumeria</taxon>
    </lineage>
</organism>
<dbReference type="SUPFAM" id="SSF57701">
    <property type="entry name" value="Zn2/Cys6 DNA-binding domain"/>
    <property type="match status" value="1"/>
</dbReference>
<dbReference type="SMART" id="SM00906">
    <property type="entry name" value="Fungal_trans"/>
    <property type="match status" value="1"/>
</dbReference>
<dbReference type="SMART" id="SM00066">
    <property type="entry name" value="GAL4"/>
    <property type="match status" value="1"/>
</dbReference>
<dbReference type="GO" id="GO:0005634">
    <property type="term" value="C:nucleus"/>
    <property type="evidence" value="ECO:0007669"/>
    <property type="project" value="UniProtKB-SubCell"/>
</dbReference>
<dbReference type="InterPro" id="IPR051711">
    <property type="entry name" value="Stress_Response_Reg"/>
</dbReference>
<keyword evidence="7" id="KW-0539">Nucleus</keyword>
<dbReference type="InterPro" id="IPR036864">
    <property type="entry name" value="Zn2-C6_fun-type_DNA-bd_sf"/>
</dbReference>
<evidence type="ECO:0000256" key="5">
    <source>
        <dbReference type="ARBA" id="ARBA00023125"/>
    </source>
</evidence>
<dbReference type="GO" id="GO:0008270">
    <property type="term" value="F:zinc ion binding"/>
    <property type="evidence" value="ECO:0007669"/>
    <property type="project" value="InterPro"/>
</dbReference>
<evidence type="ECO:0000256" key="8">
    <source>
        <dbReference type="SAM" id="MobiDB-lite"/>
    </source>
</evidence>
<dbReference type="CDD" id="cd00067">
    <property type="entry name" value="GAL4"/>
    <property type="match status" value="1"/>
</dbReference>
<feature type="region of interest" description="Disordered" evidence="8">
    <location>
        <begin position="131"/>
        <end position="160"/>
    </location>
</feature>
<evidence type="ECO:0000256" key="1">
    <source>
        <dbReference type="ARBA" id="ARBA00004123"/>
    </source>
</evidence>
<evidence type="ECO:0000256" key="3">
    <source>
        <dbReference type="ARBA" id="ARBA00022833"/>
    </source>
</evidence>
<dbReference type="GO" id="GO:0045944">
    <property type="term" value="P:positive regulation of transcription by RNA polymerase II"/>
    <property type="evidence" value="ECO:0007669"/>
    <property type="project" value="TreeGrafter"/>
</dbReference>
<feature type="domain" description="Zn(2)-C6 fungal-type" evidence="9">
    <location>
        <begin position="50"/>
        <end position="79"/>
    </location>
</feature>
<feature type="compositionally biased region" description="Polar residues" evidence="8">
    <location>
        <begin position="746"/>
        <end position="755"/>
    </location>
</feature>
<evidence type="ECO:0000256" key="2">
    <source>
        <dbReference type="ARBA" id="ARBA00022723"/>
    </source>
</evidence>
<evidence type="ECO:0000259" key="9">
    <source>
        <dbReference type="PROSITE" id="PS50048"/>
    </source>
</evidence>
<feature type="compositionally biased region" description="Polar residues" evidence="8">
    <location>
        <begin position="147"/>
        <end position="160"/>
    </location>
</feature>
<feature type="compositionally biased region" description="Basic and acidic residues" evidence="8">
    <location>
        <begin position="706"/>
        <end position="718"/>
    </location>
</feature>
<dbReference type="CDD" id="cd12148">
    <property type="entry name" value="fungal_TF_MHR"/>
    <property type="match status" value="1"/>
</dbReference>
<reference evidence="10 11" key="1">
    <citation type="submission" date="2017-11" db="EMBL/GenBank/DDBJ databases">
        <authorList>
            <person name="Kracher B."/>
        </authorList>
    </citation>
    <scope>NUCLEOTIDE SEQUENCE [LARGE SCALE GENOMIC DNA]</scope>
    <source>
        <strain evidence="10 11">RACE1</strain>
    </source>
</reference>
<feature type="region of interest" description="Disordered" evidence="8">
    <location>
        <begin position="679"/>
        <end position="761"/>
    </location>
</feature>
<evidence type="ECO:0000256" key="4">
    <source>
        <dbReference type="ARBA" id="ARBA00023015"/>
    </source>
</evidence>
<name>A0A383V2E3_BLUHO</name>
<keyword evidence="5" id="KW-0238">DNA-binding</keyword>
<evidence type="ECO:0000256" key="7">
    <source>
        <dbReference type="ARBA" id="ARBA00023242"/>
    </source>
</evidence>
<dbReference type="Pfam" id="PF00172">
    <property type="entry name" value="Zn_clus"/>
    <property type="match status" value="1"/>
</dbReference>
<dbReference type="Gene3D" id="4.10.240.10">
    <property type="entry name" value="Zn(2)-C6 fungal-type DNA-binding domain"/>
    <property type="match status" value="1"/>
</dbReference>
<dbReference type="PROSITE" id="PS00463">
    <property type="entry name" value="ZN2_CY6_FUNGAL_1"/>
    <property type="match status" value="1"/>
</dbReference>
<dbReference type="PANTHER" id="PTHR47540:SF1">
    <property type="entry name" value="ACTIVATOR OF STRESS GENES 1-RELATED"/>
    <property type="match status" value="1"/>
</dbReference>
<dbReference type="InterPro" id="IPR001138">
    <property type="entry name" value="Zn2Cys6_DnaBD"/>
</dbReference>
<evidence type="ECO:0000313" key="11">
    <source>
        <dbReference type="Proteomes" id="UP000275772"/>
    </source>
</evidence>
<dbReference type="InterPro" id="IPR007219">
    <property type="entry name" value="XnlR_reg_dom"/>
</dbReference>
<evidence type="ECO:0000256" key="6">
    <source>
        <dbReference type="ARBA" id="ARBA00023163"/>
    </source>
</evidence>
<dbReference type="GO" id="GO:0043565">
    <property type="term" value="F:sequence-specific DNA binding"/>
    <property type="evidence" value="ECO:0007669"/>
    <property type="project" value="TreeGrafter"/>
</dbReference>
<dbReference type="EMBL" id="UNSH01000083">
    <property type="protein sequence ID" value="SZF05702.1"/>
    <property type="molecule type" value="Genomic_DNA"/>
</dbReference>
<keyword evidence="4" id="KW-0805">Transcription regulation</keyword>
<gene>
    <name evidence="10" type="ORF">BLGHR1_16505</name>
</gene>
<protein>
    <recommendedName>
        <fullName evidence="9">Zn(2)-C6 fungal-type domain-containing protein</fullName>
    </recommendedName>
</protein>
<keyword evidence="6" id="KW-0804">Transcription</keyword>
<comment type="subcellular location">
    <subcellularLocation>
        <location evidence="1">Nucleus</location>
    </subcellularLocation>
</comment>